<feature type="domain" description="Thioredoxin" evidence="8">
    <location>
        <begin position="1"/>
        <end position="88"/>
    </location>
</feature>
<dbReference type="InterPro" id="IPR005746">
    <property type="entry name" value="Thioredoxin"/>
</dbReference>
<dbReference type="GO" id="GO:0015035">
    <property type="term" value="F:protein-disulfide reductase activity"/>
    <property type="evidence" value="ECO:0007669"/>
    <property type="project" value="UniProtKB-UniRule"/>
</dbReference>
<dbReference type="AlphaFoldDB" id="A0A1G1WM24"/>
<evidence type="ECO:0000256" key="3">
    <source>
        <dbReference type="ARBA" id="ARBA00022982"/>
    </source>
</evidence>
<evidence type="ECO:0000313" key="10">
    <source>
        <dbReference type="Proteomes" id="UP000177821"/>
    </source>
</evidence>
<protein>
    <recommendedName>
        <fullName evidence="6">Thioredoxin</fullName>
    </recommendedName>
</protein>
<dbReference type="PANTHER" id="PTHR45663:SF11">
    <property type="entry name" value="GEO12009P1"/>
    <property type="match status" value="1"/>
</dbReference>
<evidence type="ECO:0000256" key="4">
    <source>
        <dbReference type="ARBA" id="ARBA00023157"/>
    </source>
</evidence>
<evidence type="ECO:0000256" key="5">
    <source>
        <dbReference type="ARBA" id="ARBA00023284"/>
    </source>
</evidence>
<dbReference type="SUPFAM" id="SSF52833">
    <property type="entry name" value="Thioredoxin-like"/>
    <property type="match status" value="1"/>
</dbReference>
<evidence type="ECO:0000256" key="7">
    <source>
        <dbReference type="PIRSR" id="PIRSR000077-4"/>
    </source>
</evidence>
<dbReference type="PANTHER" id="PTHR45663">
    <property type="entry name" value="GEO12009P1"/>
    <property type="match status" value="1"/>
</dbReference>
<evidence type="ECO:0000259" key="8">
    <source>
        <dbReference type="PROSITE" id="PS51352"/>
    </source>
</evidence>
<keyword evidence="3" id="KW-0249">Electron transport</keyword>
<dbReference type="InterPro" id="IPR017937">
    <property type="entry name" value="Thioredoxin_CS"/>
</dbReference>
<proteinExistence type="inferred from homology"/>
<dbReference type="EMBL" id="MHCX01000043">
    <property type="protein sequence ID" value="OGY28798.1"/>
    <property type="molecule type" value="Genomic_DNA"/>
</dbReference>
<comment type="similarity">
    <text evidence="1">Belongs to the thioredoxin family.</text>
</comment>
<dbReference type="Proteomes" id="UP000177821">
    <property type="component" value="Unassembled WGS sequence"/>
</dbReference>
<evidence type="ECO:0000256" key="6">
    <source>
        <dbReference type="NCBIfam" id="TIGR01068"/>
    </source>
</evidence>
<dbReference type="CDD" id="cd02947">
    <property type="entry name" value="TRX_family"/>
    <property type="match status" value="1"/>
</dbReference>
<evidence type="ECO:0000256" key="2">
    <source>
        <dbReference type="ARBA" id="ARBA00022448"/>
    </source>
</evidence>
<keyword evidence="2" id="KW-0813">Transport</keyword>
<feature type="disulfide bond" description="Redox-active" evidence="7">
    <location>
        <begin position="12"/>
        <end position="15"/>
    </location>
</feature>
<name>A0A1G1WM24_9BACT</name>
<organism evidence="9 10">
    <name type="scientific">Candidatus Woykebacteria bacterium RIFCSPHIGHO2_02_FULL_43_16b</name>
    <dbReference type="NCBI Taxonomy" id="1802601"/>
    <lineage>
        <taxon>Bacteria</taxon>
        <taxon>Candidatus Woykeibacteriota</taxon>
    </lineage>
</organism>
<reference evidence="9 10" key="1">
    <citation type="journal article" date="2016" name="Nat. Commun.">
        <title>Thousands of microbial genomes shed light on interconnected biogeochemical processes in an aquifer system.</title>
        <authorList>
            <person name="Anantharaman K."/>
            <person name="Brown C.T."/>
            <person name="Hug L.A."/>
            <person name="Sharon I."/>
            <person name="Castelle C.J."/>
            <person name="Probst A.J."/>
            <person name="Thomas B.C."/>
            <person name="Singh A."/>
            <person name="Wilkins M.J."/>
            <person name="Karaoz U."/>
            <person name="Brodie E.L."/>
            <person name="Williams K.H."/>
            <person name="Hubbard S.S."/>
            <person name="Banfield J.F."/>
        </authorList>
    </citation>
    <scope>NUCLEOTIDE SEQUENCE [LARGE SCALE GENOMIC DNA]</scope>
</reference>
<evidence type="ECO:0000313" key="9">
    <source>
        <dbReference type="EMBL" id="OGY28798.1"/>
    </source>
</evidence>
<sequence>MIEVLKFYADWCTPCHVLSPIMDEIEKELGAKVTIKKIDVDADNNTAMKYGVLSIPTLVLIKDGKEVDRIVGLASKEAIQSKLSPHLA</sequence>
<keyword evidence="4 7" id="KW-1015">Disulfide bond</keyword>
<dbReference type="GO" id="GO:0005829">
    <property type="term" value="C:cytosol"/>
    <property type="evidence" value="ECO:0007669"/>
    <property type="project" value="TreeGrafter"/>
</dbReference>
<comment type="caution">
    <text evidence="9">The sequence shown here is derived from an EMBL/GenBank/DDBJ whole genome shotgun (WGS) entry which is preliminary data.</text>
</comment>
<dbReference type="PROSITE" id="PS51352">
    <property type="entry name" value="THIOREDOXIN_2"/>
    <property type="match status" value="1"/>
</dbReference>
<gene>
    <name evidence="9" type="ORF">A3J50_03560</name>
</gene>
<dbReference type="Gene3D" id="3.40.30.10">
    <property type="entry name" value="Glutaredoxin"/>
    <property type="match status" value="1"/>
</dbReference>
<keyword evidence="5 7" id="KW-0676">Redox-active center</keyword>
<dbReference type="PRINTS" id="PR00421">
    <property type="entry name" value="THIOREDOXIN"/>
</dbReference>
<dbReference type="InterPro" id="IPR036249">
    <property type="entry name" value="Thioredoxin-like_sf"/>
</dbReference>
<dbReference type="GO" id="GO:0045454">
    <property type="term" value="P:cell redox homeostasis"/>
    <property type="evidence" value="ECO:0007669"/>
    <property type="project" value="TreeGrafter"/>
</dbReference>
<dbReference type="Pfam" id="PF00085">
    <property type="entry name" value="Thioredoxin"/>
    <property type="match status" value="1"/>
</dbReference>
<dbReference type="InterPro" id="IPR013766">
    <property type="entry name" value="Thioredoxin_domain"/>
</dbReference>
<dbReference type="NCBIfam" id="TIGR01068">
    <property type="entry name" value="thioredoxin"/>
    <property type="match status" value="1"/>
</dbReference>
<dbReference type="PROSITE" id="PS00194">
    <property type="entry name" value="THIOREDOXIN_1"/>
    <property type="match status" value="1"/>
</dbReference>
<evidence type="ECO:0000256" key="1">
    <source>
        <dbReference type="ARBA" id="ARBA00008987"/>
    </source>
</evidence>
<dbReference type="PIRSF" id="PIRSF000077">
    <property type="entry name" value="Thioredoxin"/>
    <property type="match status" value="1"/>
</dbReference>
<accession>A0A1G1WM24</accession>